<gene>
    <name evidence="2" type="ORF">X975_25866</name>
</gene>
<dbReference type="EMBL" id="KK122576">
    <property type="protein sequence ID" value="KFM83028.1"/>
    <property type="molecule type" value="Genomic_DNA"/>
</dbReference>
<protein>
    <submittedName>
        <fullName evidence="2">Uncharacterized protein</fullName>
    </submittedName>
</protein>
<reference evidence="2 3" key="1">
    <citation type="submission" date="2013-11" db="EMBL/GenBank/DDBJ databases">
        <title>Genome sequencing of Stegodyphus mimosarum.</title>
        <authorList>
            <person name="Bechsgaard J."/>
        </authorList>
    </citation>
    <scope>NUCLEOTIDE SEQUENCE [LARGE SCALE GENOMIC DNA]</scope>
</reference>
<proteinExistence type="predicted"/>
<organism evidence="2 3">
    <name type="scientific">Stegodyphus mimosarum</name>
    <name type="common">African social velvet spider</name>
    <dbReference type="NCBI Taxonomy" id="407821"/>
    <lineage>
        <taxon>Eukaryota</taxon>
        <taxon>Metazoa</taxon>
        <taxon>Ecdysozoa</taxon>
        <taxon>Arthropoda</taxon>
        <taxon>Chelicerata</taxon>
        <taxon>Arachnida</taxon>
        <taxon>Araneae</taxon>
        <taxon>Araneomorphae</taxon>
        <taxon>Entelegynae</taxon>
        <taxon>Eresoidea</taxon>
        <taxon>Eresidae</taxon>
        <taxon>Stegodyphus</taxon>
    </lineage>
</organism>
<name>A0A087V089_STEMI</name>
<feature type="region of interest" description="Disordered" evidence="1">
    <location>
        <begin position="1"/>
        <end position="83"/>
    </location>
</feature>
<feature type="non-terminal residue" evidence="2">
    <location>
        <position position="83"/>
    </location>
</feature>
<feature type="compositionally biased region" description="Polar residues" evidence="1">
    <location>
        <begin position="23"/>
        <end position="45"/>
    </location>
</feature>
<evidence type="ECO:0000313" key="3">
    <source>
        <dbReference type="Proteomes" id="UP000054359"/>
    </source>
</evidence>
<accession>A0A087V089</accession>
<sequence length="83" mass="8975">MKKSAIARLQTKNRGTSILLLPNKSTMTTTPLPSIASKNTTQTPQRKLHQPKRSSQGMKGPGSGKHWTGCLSCPAFSGPWLTL</sequence>
<dbReference type="Proteomes" id="UP000054359">
    <property type="component" value="Unassembled WGS sequence"/>
</dbReference>
<evidence type="ECO:0000313" key="2">
    <source>
        <dbReference type="EMBL" id="KFM83028.1"/>
    </source>
</evidence>
<keyword evidence="3" id="KW-1185">Reference proteome</keyword>
<evidence type="ECO:0000256" key="1">
    <source>
        <dbReference type="SAM" id="MobiDB-lite"/>
    </source>
</evidence>
<dbReference type="AlphaFoldDB" id="A0A087V089"/>